<evidence type="ECO:0000259" key="2">
    <source>
        <dbReference type="Pfam" id="PF13193"/>
    </source>
</evidence>
<feature type="domain" description="AMP-dependent synthetase/ligase" evidence="1">
    <location>
        <begin position="43"/>
        <end position="413"/>
    </location>
</feature>
<dbReference type="InterPro" id="IPR000873">
    <property type="entry name" value="AMP-dep_synth/lig_dom"/>
</dbReference>
<dbReference type="Proteomes" id="UP001216579">
    <property type="component" value="Unassembled WGS sequence"/>
</dbReference>
<dbReference type="SUPFAM" id="SSF56801">
    <property type="entry name" value="Acetyl-CoA synthetase-like"/>
    <property type="match status" value="1"/>
</dbReference>
<accession>A0ABT5ZKZ2</accession>
<dbReference type="PANTHER" id="PTHR43767:SF10">
    <property type="entry name" value="SURFACTIN SYNTHASE SUBUNIT 1"/>
    <property type="match status" value="1"/>
</dbReference>
<dbReference type="Pfam" id="PF00501">
    <property type="entry name" value="AMP-binding"/>
    <property type="match status" value="1"/>
</dbReference>
<reference evidence="3 4" key="1">
    <citation type="submission" date="2023-03" db="EMBL/GenBank/DDBJ databases">
        <title>Draft genome sequence of Streptomyces sp. RB6PN23 isolated from peat swamp forest in Thailand.</title>
        <authorList>
            <person name="Klaysubun C."/>
            <person name="Duangmal K."/>
        </authorList>
    </citation>
    <scope>NUCLEOTIDE SEQUENCE [LARGE SCALE GENOMIC DNA]</scope>
    <source>
        <strain evidence="3 4">RB6PN23</strain>
    </source>
</reference>
<organism evidence="3 4">
    <name type="scientific">Streptomyces silvisoli</name>
    <dbReference type="NCBI Taxonomy" id="3034235"/>
    <lineage>
        <taxon>Bacteria</taxon>
        <taxon>Bacillati</taxon>
        <taxon>Actinomycetota</taxon>
        <taxon>Actinomycetes</taxon>
        <taxon>Kitasatosporales</taxon>
        <taxon>Streptomycetaceae</taxon>
        <taxon>Streptomyces</taxon>
    </lineage>
</organism>
<dbReference type="CDD" id="cd05920">
    <property type="entry name" value="23DHB-AMP_lg"/>
    <property type="match status" value="1"/>
</dbReference>
<dbReference type="InterPro" id="IPR045851">
    <property type="entry name" value="AMP-bd_C_sf"/>
</dbReference>
<dbReference type="Pfam" id="PF13193">
    <property type="entry name" value="AMP-binding_C"/>
    <property type="match status" value="1"/>
</dbReference>
<proteinExistence type="predicted"/>
<dbReference type="InterPro" id="IPR020845">
    <property type="entry name" value="AMP-binding_CS"/>
</dbReference>
<dbReference type="Gene3D" id="2.30.38.10">
    <property type="entry name" value="Luciferase, Domain 3"/>
    <property type="match status" value="1"/>
</dbReference>
<dbReference type="PANTHER" id="PTHR43767">
    <property type="entry name" value="LONG-CHAIN-FATTY-ACID--COA LIGASE"/>
    <property type="match status" value="1"/>
</dbReference>
<keyword evidence="4" id="KW-1185">Reference proteome</keyword>
<dbReference type="InterPro" id="IPR025110">
    <property type="entry name" value="AMP-bd_C"/>
</dbReference>
<name>A0ABT5ZKZ2_9ACTN</name>
<dbReference type="PROSITE" id="PS00455">
    <property type="entry name" value="AMP_BINDING"/>
    <property type="match status" value="1"/>
</dbReference>
<dbReference type="Gene3D" id="3.40.50.980">
    <property type="match status" value="2"/>
</dbReference>
<protein>
    <submittedName>
        <fullName evidence="3">(2,3-dihydroxybenzoyl)adenylate synthase</fullName>
    </submittedName>
</protein>
<dbReference type="Gene3D" id="3.30.300.30">
    <property type="match status" value="1"/>
</dbReference>
<dbReference type="EMBL" id="JARJBC010000008">
    <property type="protein sequence ID" value="MDF3290506.1"/>
    <property type="molecule type" value="Genomic_DNA"/>
</dbReference>
<dbReference type="InterPro" id="IPR050237">
    <property type="entry name" value="ATP-dep_AMP-bd_enzyme"/>
</dbReference>
<dbReference type="RefSeq" id="WP_276093916.1">
    <property type="nucleotide sequence ID" value="NZ_JARJBC010000008.1"/>
</dbReference>
<gene>
    <name evidence="3" type="ORF">P3G67_14865</name>
</gene>
<comment type="caution">
    <text evidence="3">The sequence shown here is derived from an EMBL/GenBank/DDBJ whole genome shotgun (WGS) entry which is preliminary data.</text>
</comment>
<feature type="domain" description="AMP-binding enzyme C-terminal" evidence="2">
    <location>
        <begin position="464"/>
        <end position="539"/>
    </location>
</feature>
<evidence type="ECO:0000313" key="3">
    <source>
        <dbReference type="EMBL" id="MDF3290506.1"/>
    </source>
</evidence>
<sequence>MPLENPHASEGVPADFWVRWPAEEAARYRKAGYWRGETFGDQLDRWAARFGRRTALVDGGSRWSYAELNAGAERLATGLRELGLRRGQRVVVQLPNCAEFVIVWFALLRLGVVPVHALPGHRRNEITHLATLAEATAYFFPDQHDRFDYRELAEEVATACPGLKHLVVLGDPQDRAGFTSLNGLMATPADPDGNRADPPAADDIALLLLSGGTTGTPKLIPRTHDDYAYNARQCATVARMDADSVYLAVLPIAFNYTMSCPGLLGTLQVGGTVVMASNPYPRTAFRLIERERVTITSLNPTLVPHWLAELDRGPADLSSLRVLQVGSARLADDVAATVVERLDCTLQQVFGMSEGLICLTRLDDPVELLSTTQGVPVSDDDEILIVDGGGRPVPDGQVGELLTRGPYTLRGYYRAPEQNRTSFTEDGFYRTGDQVRRLPSGHLTVIGRVKDQINRGGVKIDATEVEGHLLAHPEIVSAALVPEADGKLGERSVAFLVVSGEQPSVKTIGAFLRGRGLAPYKAPDRVEIVAQMPLTAVGKIDKKALAATYIGRRP</sequence>
<evidence type="ECO:0000259" key="1">
    <source>
        <dbReference type="Pfam" id="PF00501"/>
    </source>
</evidence>
<evidence type="ECO:0000313" key="4">
    <source>
        <dbReference type="Proteomes" id="UP001216579"/>
    </source>
</evidence>